<name>A0A0E0KHG3_ORYPU</name>
<evidence type="ECO:0000313" key="3">
    <source>
        <dbReference type="Proteomes" id="UP000026962"/>
    </source>
</evidence>
<dbReference type="AlphaFoldDB" id="A0A0E0KHG3"/>
<dbReference type="Proteomes" id="UP000026962">
    <property type="component" value="Chromosome 3"/>
</dbReference>
<evidence type="ECO:0000256" key="1">
    <source>
        <dbReference type="SAM" id="SignalP"/>
    </source>
</evidence>
<keyword evidence="1" id="KW-0732">Signal</keyword>
<dbReference type="HOGENOM" id="CLU_2908068_0_0_1"/>
<accession>A0A0E0KHG3</accession>
<feature type="signal peptide" evidence="1">
    <location>
        <begin position="1"/>
        <end position="19"/>
    </location>
</feature>
<dbReference type="Gramene" id="OPUNC03G27020.5">
    <property type="protein sequence ID" value="OPUNC03G27020.5"/>
    <property type="gene ID" value="OPUNC03G27020"/>
</dbReference>
<evidence type="ECO:0000313" key="2">
    <source>
        <dbReference type="EnsemblPlants" id="OPUNC03G27020.5"/>
    </source>
</evidence>
<sequence>MDRLLGNLQLSVLLLQVDASGFVTGVEHQLLLAPLLSLWRCPCRCRSSCRIEAAVWLPRPRD</sequence>
<dbReference type="EnsemblPlants" id="OPUNC03G27020.5">
    <property type="protein sequence ID" value="OPUNC03G27020.5"/>
    <property type="gene ID" value="OPUNC03G27020"/>
</dbReference>
<feature type="chain" id="PRO_5002365291" description="DUF3778 domain-containing protein" evidence="1">
    <location>
        <begin position="20"/>
        <end position="62"/>
    </location>
</feature>
<organism evidence="2">
    <name type="scientific">Oryza punctata</name>
    <name type="common">Red rice</name>
    <dbReference type="NCBI Taxonomy" id="4537"/>
    <lineage>
        <taxon>Eukaryota</taxon>
        <taxon>Viridiplantae</taxon>
        <taxon>Streptophyta</taxon>
        <taxon>Embryophyta</taxon>
        <taxon>Tracheophyta</taxon>
        <taxon>Spermatophyta</taxon>
        <taxon>Magnoliopsida</taxon>
        <taxon>Liliopsida</taxon>
        <taxon>Poales</taxon>
        <taxon>Poaceae</taxon>
        <taxon>BOP clade</taxon>
        <taxon>Oryzoideae</taxon>
        <taxon>Oryzeae</taxon>
        <taxon>Oryzinae</taxon>
        <taxon>Oryza</taxon>
    </lineage>
</organism>
<proteinExistence type="predicted"/>
<evidence type="ECO:0008006" key="4">
    <source>
        <dbReference type="Google" id="ProtNLM"/>
    </source>
</evidence>
<keyword evidence="3" id="KW-1185">Reference proteome</keyword>
<protein>
    <recommendedName>
        <fullName evidence="4">DUF3778 domain-containing protein</fullName>
    </recommendedName>
</protein>
<reference evidence="2" key="2">
    <citation type="submission" date="2018-05" db="EMBL/GenBank/DDBJ databases">
        <title>OpunRS2 (Oryza punctata Reference Sequence Version 2).</title>
        <authorList>
            <person name="Zhang J."/>
            <person name="Kudrna D."/>
            <person name="Lee S."/>
            <person name="Talag J."/>
            <person name="Welchert J."/>
            <person name="Wing R.A."/>
        </authorList>
    </citation>
    <scope>NUCLEOTIDE SEQUENCE [LARGE SCALE GENOMIC DNA]</scope>
</reference>
<reference evidence="2" key="1">
    <citation type="submission" date="2015-04" db="UniProtKB">
        <authorList>
            <consortium name="EnsemblPlants"/>
        </authorList>
    </citation>
    <scope>IDENTIFICATION</scope>
</reference>